<dbReference type="InterPro" id="IPR027829">
    <property type="entry name" value="DUF4625"/>
</dbReference>
<dbReference type="EMBL" id="FTOB01000003">
    <property type="protein sequence ID" value="SIS71028.1"/>
    <property type="molecule type" value="Genomic_DNA"/>
</dbReference>
<dbReference type="RefSeq" id="WP_076455287.1">
    <property type="nucleotide sequence ID" value="NZ_FTOB01000003.1"/>
</dbReference>
<gene>
    <name evidence="2" type="ORF">SAMN05421766_103534</name>
</gene>
<name>A0ABY1KSJ6_9FLAO</name>
<evidence type="ECO:0008006" key="4">
    <source>
        <dbReference type="Google" id="ProtNLM"/>
    </source>
</evidence>
<dbReference type="Pfam" id="PF15418">
    <property type="entry name" value="DUF4625"/>
    <property type="match status" value="1"/>
</dbReference>
<evidence type="ECO:0000256" key="1">
    <source>
        <dbReference type="SAM" id="SignalP"/>
    </source>
</evidence>
<dbReference type="Proteomes" id="UP000185728">
    <property type="component" value="Unassembled WGS sequence"/>
</dbReference>
<keyword evidence="3" id="KW-1185">Reference proteome</keyword>
<accession>A0ABY1KSJ6</accession>
<keyword evidence="1" id="KW-0732">Signal</keyword>
<feature type="chain" id="PRO_5047153455" description="DUF4625 domain-containing protein" evidence="1">
    <location>
        <begin position="25"/>
        <end position="309"/>
    </location>
</feature>
<protein>
    <recommendedName>
        <fullName evidence="4">DUF4625 domain-containing protein</fullName>
    </recommendedName>
</protein>
<dbReference type="PROSITE" id="PS51257">
    <property type="entry name" value="PROKAR_LIPOPROTEIN"/>
    <property type="match status" value="1"/>
</dbReference>
<organism evidence="2 3">
    <name type="scientific">Zobellia uliginosa</name>
    <dbReference type="NCBI Taxonomy" id="143224"/>
    <lineage>
        <taxon>Bacteria</taxon>
        <taxon>Pseudomonadati</taxon>
        <taxon>Bacteroidota</taxon>
        <taxon>Flavobacteriia</taxon>
        <taxon>Flavobacteriales</taxon>
        <taxon>Flavobacteriaceae</taxon>
        <taxon>Zobellia</taxon>
    </lineage>
</organism>
<proteinExistence type="predicted"/>
<comment type="caution">
    <text evidence="2">The sequence shown here is derived from an EMBL/GenBank/DDBJ whole genome shotgun (WGS) entry which is preliminary data.</text>
</comment>
<reference evidence="2 3" key="1">
    <citation type="submission" date="2017-01" db="EMBL/GenBank/DDBJ databases">
        <authorList>
            <person name="Varghese N."/>
            <person name="Submissions S."/>
        </authorList>
    </citation>
    <scope>NUCLEOTIDE SEQUENCE [LARGE SCALE GENOMIC DNA]</scope>
    <source>
        <strain evidence="2 3">DSM 2061</strain>
    </source>
</reference>
<feature type="signal peptide" evidence="1">
    <location>
        <begin position="1"/>
        <end position="24"/>
    </location>
</feature>
<evidence type="ECO:0000313" key="3">
    <source>
        <dbReference type="Proteomes" id="UP000185728"/>
    </source>
</evidence>
<evidence type="ECO:0000313" key="2">
    <source>
        <dbReference type="EMBL" id="SIS71028.1"/>
    </source>
</evidence>
<sequence>MKTNLKTLLLVIPVAFLLFTSCESNDPEPLLATIDNVEVGLSNNETGVVGRDFHFNAEILAGDKIDMVQIKIEPKEGETYAGTWSYEIAWDEFKGVKNATVHKHFDIPDDAIEGNYDFSIVVSDENGTVLEEKRNITIILPENLAVDPAWFFMSVFNPENNRSVIRYNASAGVNVGTPDNTLYMNELLRAGTFINGVKGDGQLYVVLIKKELDHKPHTIDAIDYSKTIIWDIYKHTGIEEPTLFGNEDIVSERYPELVIGAEFDNNIPTANPISDVKAWEEGDYVLGFLYENTTYNMSLFQYFEVTLEN</sequence>